<dbReference type="CDD" id="cd00838">
    <property type="entry name" value="MPP_superfamily"/>
    <property type="match status" value="1"/>
</dbReference>
<organism evidence="3 4">
    <name type="scientific">Salinibacter ruber</name>
    <dbReference type="NCBI Taxonomy" id="146919"/>
    <lineage>
        <taxon>Bacteria</taxon>
        <taxon>Pseudomonadati</taxon>
        <taxon>Rhodothermota</taxon>
        <taxon>Rhodothermia</taxon>
        <taxon>Rhodothermales</taxon>
        <taxon>Salinibacteraceae</taxon>
        <taxon>Salinibacter</taxon>
    </lineage>
</organism>
<comment type="caution">
    <text evidence="3">The sequence shown here is derived from an EMBL/GenBank/DDBJ whole genome shotgun (WGS) entry which is preliminary data.</text>
</comment>
<dbReference type="RefSeq" id="WP_259083294.1">
    <property type="nucleotide sequence ID" value="NZ_JANTYZ010000002.1"/>
</dbReference>
<sequence length="234" mass="25895">MRIAVLSDIHANLEALTRCLERAEQAGADAIYCLGDIVGYNADPSECLKRVRSRCDGIVIGNHDAVVAGREKIGTLPPDGQTAVREHREQLSDGQIDFLASLPLKLQAEGCTFVHAAPGTPSDWKRLRSYPAARDQFKHFGTDVCFVGHTHVPSVVADKLGVFEVRSGNRYIINVGSVGQPRDQNPRLSFGIFDTQRSSYENVRVRYDVSRATEKIRRADRLPGRLAERLEKGV</sequence>
<evidence type="ECO:0000259" key="2">
    <source>
        <dbReference type="Pfam" id="PF12850"/>
    </source>
</evidence>
<dbReference type="GO" id="GO:0005737">
    <property type="term" value="C:cytoplasm"/>
    <property type="evidence" value="ECO:0007669"/>
    <property type="project" value="TreeGrafter"/>
</dbReference>
<dbReference type="InterPro" id="IPR050126">
    <property type="entry name" value="Ap4A_hydrolase"/>
</dbReference>
<dbReference type="PANTHER" id="PTHR42850:SF2">
    <property type="entry name" value="BLL5683 PROTEIN"/>
    <property type="match status" value="1"/>
</dbReference>
<evidence type="ECO:0000256" key="1">
    <source>
        <dbReference type="ARBA" id="ARBA00008950"/>
    </source>
</evidence>
<name>A0A9X2R9F6_9BACT</name>
<evidence type="ECO:0000313" key="4">
    <source>
        <dbReference type="Proteomes" id="UP001155034"/>
    </source>
</evidence>
<dbReference type="EMBL" id="JANTYZ010000002">
    <property type="protein sequence ID" value="MCS3864597.1"/>
    <property type="molecule type" value="Genomic_DNA"/>
</dbReference>
<evidence type="ECO:0000313" key="3">
    <source>
        <dbReference type="EMBL" id="MCS3864597.1"/>
    </source>
</evidence>
<dbReference type="InterPro" id="IPR029052">
    <property type="entry name" value="Metallo-depent_PP-like"/>
</dbReference>
<dbReference type="PANTHER" id="PTHR42850">
    <property type="entry name" value="METALLOPHOSPHOESTERASE"/>
    <property type="match status" value="1"/>
</dbReference>
<gene>
    <name evidence="3" type="ORF">GGP82_001143</name>
</gene>
<feature type="domain" description="Calcineurin-like phosphoesterase" evidence="2">
    <location>
        <begin position="1"/>
        <end position="197"/>
    </location>
</feature>
<proteinExistence type="inferred from homology"/>
<dbReference type="AlphaFoldDB" id="A0A9X2R9F6"/>
<protein>
    <submittedName>
        <fullName evidence="3">Diadenosine tetraphosphatase ApaH/serine/threonine PP2A family protein phosphatase</fullName>
    </submittedName>
</protein>
<dbReference type="Gene3D" id="3.60.21.10">
    <property type="match status" value="1"/>
</dbReference>
<dbReference type="Proteomes" id="UP001155034">
    <property type="component" value="Unassembled WGS sequence"/>
</dbReference>
<dbReference type="PIRSF" id="PIRSF000883">
    <property type="entry name" value="Pesterase_MJ0912"/>
    <property type="match status" value="1"/>
</dbReference>
<dbReference type="SUPFAM" id="SSF56300">
    <property type="entry name" value="Metallo-dependent phosphatases"/>
    <property type="match status" value="1"/>
</dbReference>
<dbReference type="Pfam" id="PF12850">
    <property type="entry name" value="Metallophos_2"/>
    <property type="match status" value="1"/>
</dbReference>
<comment type="similarity">
    <text evidence="1">Belongs to the metallophosphoesterase superfamily. YfcE family.</text>
</comment>
<dbReference type="GO" id="GO:0016791">
    <property type="term" value="F:phosphatase activity"/>
    <property type="evidence" value="ECO:0007669"/>
    <property type="project" value="TreeGrafter"/>
</dbReference>
<accession>A0A9X2R9F6</accession>
<reference evidence="3" key="1">
    <citation type="submission" date="2022-08" db="EMBL/GenBank/DDBJ databases">
        <title>Genomic Encyclopedia of Type Strains, Phase V (KMG-V): Genome sequencing to study the core and pangenomes of soil and plant-associated prokaryotes.</title>
        <authorList>
            <person name="Whitman W."/>
        </authorList>
    </citation>
    <scope>NUCLEOTIDE SEQUENCE</scope>
    <source>
        <strain evidence="3">SP2016B</strain>
    </source>
</reference>
<dbReference type="InterPro" id="IPR024654">
    <property type="entry name" value="Calcineurin-like_PHP_lpxH"/>
</dbReference>
<dbReference type="InterPro" id="IPR011152">
    <property type="entry name" value="Pesterase_MJ0912"/>
</dbReference>